<dbReference type="RefSeq" id="WP_136012771.1">
    <property type="nucleotide sequence ID" value="NZ_SRYE01000004.1"/>
</dbReference>
<feature type="transmembrane region" description="Helical" evidence="1">
    <location>
        <begin position="148"/>
        <end position="168"/>
    </location>
</feature>
<dbReference type="OrthoDB" id="5198189at2"/>
<evidence type="ECO:0000313" key="2">
    <source>
        <dbReference type="EMBL" id="TGY61638.1"/>
    </source>
</evidence>
<keyword evidence="3" id="KW-1185">Reference proteome</keyword>
<keyword evidence="1" id="KW-0812">Transmembrane</keyword>
<accession>A0A4S2EYP0</accession>
<dbReference type="AlphaFoldDB" id="A0A4S2EYP0"/>
<reference evidence="2 3" key="1">
    <citation type="submission" date="2019-04" db="EMBL/GenBank/DDBJ databases">
        <title>Microbes associate with the intestines of laboratory mice.</title>
        <authorList>
            <person name="Navarre W."/>
            <person name="Wong E."/>
            <person name="Huang K."/>
            <person name="Tropini C."/>
            <person name="Ng K."/>
            <person name="Yu B."/>
        </authorList>
    </citation>
    <scope>NUCLEOTIDE SEQUENCE [LARGE SCALE GENOMIC DNA]</scope>
    <source>
        <strain evidence="2 3">NM07_P-09</strain>
    </source>
</reference>
<feature type="transmembrane region" description="Helical" evidence="1">
    <location>
        <begin position="84"/>
        <end position="108"/>
    </location>
</feature>
<dbReference type="GO" id="GO:0016020">
    <property type="term" value="C:membrane"/>
    <property type="evidence" value="ECO:0007669"/>
    <property type="project" value="InterPro"/>
</dbReference>
<protein>
    <submittedName>
        <fullName evidence="2">ECF transporter S component</fullName>
    </submittedName>
</protein>
<gene>
    <name evidence="2" type="ORF">E5334_06425</name>
</gene>
<dbReference type="Gene3D" id="1.10.1760.20">
    <property type="match status" value="1"/>
</dbReference>
<keyword evidence="1" id="KW-0472">Membrane</keyword>
<dbReference type="InterPro" id="IPR009825">
    <property type="entry name" value="ECF_substrate-spec-like"/>
</dbReference>
<feature type="transmembrane region" description="Helical" evidence="1">
    <location>
        <begin position="52"/>
        <end position="72"/>
    </location>
</feature>
<organism evidence="2 3">
    <name type="scientific">Muricaecibacterium torontonense</name>
    <dbReference type="NCBI Taxonomy" id="3032871"/>
    <lineage>
        <taxon>Bacteria</taxon>
        <taxon>Bacillati</taxon>
        <taxon>Actinomycetota</taxon>
        <taxon>Coriobacteriia</taxon>
        <taxon>Coriobacteriales</taxon>
        <taxon>Atopobiaceae</taxon>
        <taxon>Muricaecibacterium</taxon>
    </lineage>
</organism>
<dbReference type="Pfam" id="PF07155">
    <property type="entry name" value="ECF-ribofla_trS"/>
    <property type="match status" value="1"/>
</dbReference>
<sequence>MQKLEPCALAAVPCVLVLGLWFQGPWALLSAVVVSAALGIMLAGWETSTPALRQFLPAVSLAALGAVGRMLFAAVPDVKPLSAIVILTGASLGSRSGFLCGALAALVSNLFFGQGSWTPWQMYAWGLMGYMAGIWAKHGWLRTQYQAAAFGFVAALGFGLIMNGYTLVGFVRPLSWASIMATCAASLAFDLVHGVATAAFLWLLWDSWGRVLKRFKQRYGLLE</sequence>
<evidence type="ECO:0000313" key="3">
    <source>
        <dbReference type="Proteomes" id="UP000310263"/>
    </source>
</evidence>
<keyword evidence="1" id="KW-1133">Transmembrane helix</keyword>
<feature type="transmembrane region" description="Helical" evidence="1">
    <location>
        <begin position="120"/>
        <end position="136"/>
    </location>
</feature>
<comment type="caution">
    <text evidence="2">The sequence shown here is derived from an EMBL/GenBank/DDBJ whole genome shotgun (WGS) entry which is preliminary data.</text>
</comment>
<dbReference type="EMBL" id="SRYE01000004">
    <property type="protein sequence ID" value="TGY61638.1"/>
    <property type="molecule type" value="Genomic_DNA"/>
</dbReference>
<name>A0A4S2EYP0_9ACTN</name>
<proteinExistence type="predicted"/>
<feature type="transmembrane region" description="Helical" evidence="1">
    <location>
        <begin position="174"/>
        <end position="205"/>
    </location>
</feature>
<evidence type="ECO:0000256" key="1">
    <source>
        <dbReference type="SAM" id="Phobius"/>
    </source>
</evidence>
<dbReference type="Proteomes" id="UP000310263">
    <property type="component" value="Unassembled WGS sequence"/>
</dbReference>